<keyword evidence="4" id="KW-1185">Reference proteome</keyword>
<dbReference type="CTD" id="66057531"/>
<gene>
    <name evidence="2 5 6" type="ORF">Bm1102</name>
    <name evidence="3" type="ORF">BM_BM1102</name>
    <name evidence="2" type="ORF">BM_Bm1102</name>
</gene>
<accession>A0A0K0IQC0</accession>
<evidence type="ECO:0000313" key="5">
    <source>
        <dbReference type="WBParaSite" id="Bm1102.1"/>
    </source>
</evidence>
<dbReference type="AlphaFoldDB" id="A0A0K0IQC0"/>
<feature type="compositionally biased region" description="Basic and acidic residues" evidence="1">
    <location>
        <begin position="1"/>
        <end position="16"/>
    </location>
</feature>
<dbReference type="EMBL" id="LN855437">
    <property type="protein sequence ID" value="CDQ03271.1"/>
    <property type="molecule type" value="Genomic_DNA"/>
</dbReference>
<dbReference type="GeneID" id="66057531"/>
<organism evidence="4 5">
    <name type="scientific">Brugia malayi</name>
    <name type="common">Filarial nematode worm</name>
    <dbReference type="NCBI Taxonomy" id="6279"/>
    <lineage>
        <taxon>Eukaryota</taxon>
        <taxon>Metazoa</taxon>
        <taxon>Ecdysozoa</taxon>
        <taxon>Nematoda</taxon>
        <taxon>Chromadorea</taxon>
        <taxon>Rhabditida</taxon>
        <taxon>Spirurina</taxon>
        <taxon>Spiruromorpha</taxon>
        <taxon>Filarioidea</taxon>
        <taxon>Onchocercidae</taxon>
        <taxon>Brugia</taxon>
    </lineage>
</organism>
<dbReference type="RefSeq" id="XP_042938939.1">
    <property type="nucleotide sequence ID" value="XM_043083005.1"/>
</dbReference>
<evidence type="ECO:0000313" key="6">
    <source>
        <dbReference type="WormBase" id="Bm1102"/>
    </source>
</evidence>
<reference evidence="2 4" key="1">
    <citation type="journal article" date="2007" name="Science">
        <title>Draft genome of the filarial nematode parasite Brugia malayi.</title>
        <authorList>
            <person name="Ghedin E."/>
            <person name="Wang S."/>
            <person name="Spiro D."/>
            <person name="Caler E."/>
            <person name="Zhao Q."/>
            <person name="Crabtree J."/>
            <person name="Allen J.E."/>
            <person name="Delcher A.L."/>
            <person name="Guiliano D.B."/>
            <person name="Miranda-Saavedra D."/>
            <person name="Angiuoli S.V."/>
            <person name="Creasy T."/>
            <person name="Amedeo P."/>
            <person name="Haas B."/>
            <person name="El-Sayed N.M."/>
            <person name="Wortman J.R."/>
            <person name="Feldblyum T."/>
            <person name="Tallon L."/>
            <person name="Schatz M."/>
            <person name="Shumway M."/>
            <person name="Koo H."/>
            <person name="Salzberg S.L."/>
            <person name="Schobel S."/>
            <person name="Pertea M."/>
            <person name="Pop M."/>
            <person name="White O."/>
            <person name="Barton G.J."/>
            <person name="Carlow C.K."/>
            <person name="Crawford M.J."/>
            <person name="Daub J."/>
            <person name="Dimmic M.W."/>
            <person name="Estes C.F."/>
            <person name="Foster J.M."/>
            <person name="Ganatra M."/>
            <person name="Gregory W.F."/>
            <person name="Johnson N.M."/>
            <person name="Jin J."/>
            <person name="Komuniecki R."/>
            <person name="Korf I."/>
            <person name="Kumar S."/>
            <person name="Laney S."/>
            <person name="Li B.W."/>
            <person name="Li W."/>
            <person name="Lindblom T.H."/>
            <person name="Lustigman S."/>
            <person name="Ma D."/>
            <person name="Maina C.V."/>
            <person name="Martin D.M."/>
            <person name="McCarter J.P."/>
            <person name="McReynolds L."/>
            <person name="Mitreva M."/>
            <person name="Nutman T.B."/>
            <person name="Parkinson J."/>
            <person name="Peregrin-Alvarez J.M."/>
            <person name="Poole C."/>
            <person name="Ren Q."/>
            <person name="Saunders L."/>
            <person name="Sluder A.E."/>
            <person name="Smith K."/>
            <person name="Stanke M."/>
            <person name="Unnasch T.R."/>
            <person name="Ware J."/>
            <person name="Wei A.D."/>
            <person name="Weil G."/>
            <person name="Williams D.J."/>
            <person name="Zhang Y."/>
            <person name="Williams S.A."/>
            <person name="Fraser-Liggett C."/>
            <person name="Slatko B."/>
            <person name="Blaxter M.L."/>
            <person name="Scott A.L."/>
        </authorList>
    </citation>
    <scope>NUCLEOTIDE SEQUENCE</scope>
    <source>
        <strain evidence="2 4">FR3</strain>
    </source>
</reference>
<dbReference type="Proteomes" id="UP000006672">
    <property type="component" value="Unassembled WGS sequence"/>
</dbReference>
<reference evidence="2" key="2">
    <citation type="submission" date="2012-12" db="EMBL/GenBank/DDBJ databases">
        <authorList>
            <person name="Gao Y.W."/>
            <person name="Fan S.T."/>
            <person name="Sun H.T."/>
            <person name="Wang Z."/>
            <person name="Gao X.L."/>
            <person name="Li Y.G."/>
            <person name="Wang T.C."/>
            <person name="Zhang K."/>
            <person name="Xu W.W."/>
            <person name="Yu Z.J."/>
            <person name="Xia X.Z."/>
        </authorList>
    </citation>
    <scope>NUCLEOTIDE SEQUENCE</scope>
    <source>
        <strain evidence="2">FR3</strain>
    </source>
</reference>
<feature type="region of interest" description="Disordered" evidence="1">
    <location>
        <begin position="1"/>
        <end position="24"/>
    </location>
</feature>
<dbReference type="KEGG" id="bmy:BM_BM1102"/>
<protein>
    <submittedName>
        <fullName evidence="2 5">Bm1102</fullName>
    </submittedName>
</protein>
<dbReference type="WormBase" id="Bm1102">
    <property type="protein sequence ID" value="BM34428"/>
    <property type="gene ID" value="WBGene00221363"/>
</dbReference>
<sequence>MDASEERLSTATEKNKNLSRRQIHHQKMAVNIPFSFFE</sequence>
<reference evidence="5" key="4">
    <citation type="submission" date="2019-12" db="UniProtKB">
        <authorList>
            <consortium name="WormBaseParasite"/>
        </authorList>
    </citation>
    <scope>IDENTIFICATION</scope>
</reference>
<name>A0A0K0IQC0_BRUMA</name>
<dbReference type="WBParaSite" id="Bm1102.1">
    <property type="protein sequence ID" value="Bm1102.1"/>
    <property type="gene ID" value="WBGene00221363"/>
</dbReference>
<evidence type="ECO:0000313" key="2">
    <source>
        <dbReference type="EMBL" id="CDQ03271.1"/>
    </source>
</evidence>
<evidence type="ECO:0000313" key="3">
    <source>
        <dbReference type="EMBL" id="VIP00347.1"/>
    </source>
</evidence>
<reference evidence="3" key="3">
    <citation type="submission" date="2019-04" db="EMBL/GenBank/DDBJ databases">
        <authorList>
            <person name="Howe K."/>
            <person name="Paulini M."/>
            <person name="Williams G."/>
        </authorList>
    </citation>
    <scope>NUCLEOTIDE SEQUENCE [LARGE SCALE GENOMIC DNA]</scope>
    <source>
        <strain evidence="3">FR3</strain>
    </source>
</reference>
<evidence type="ECO:0000313" key="4">
    <source>
        <dbReference type="Proteomes" id="UP000006672"/>
    </source>
</evidence>
<evidence type="ECO:0000256" key="1">
    <source>
        <dbReference type="SAM" id="MobiDB-lite"/>
    </source>
</evidence>
<dbReference type="EMBL" id="CAAKNF010000056">
    <property type="protein sequence ID" value="VIP00347.1"/>
    <property type="molecule type" value="Genomic_DNA"/>
</dbReference>
<proteinExistence type="predicted"/>
<accession>A0A4E9FX15</accession>